<dbReference type="EMBL" id="BARU01019645">
    <property type="protein sequence ID" value="GAH55147.1"/>
    <property type="molecule type" value="Genomic_DNA"/>
</dbReference>
<comment type="caution">
    <text evidence="1">The sequence shown here is derived from an EMBL/GenBank/DDBJ whole genome shotgun (WGS) entry which is preliminary data.</text>
</comment>
<reference evidence="1" key="1">
    <citation type="journal article" date="2014" name="Front. Microbiol.">
        <title>High frequency of phylogenetically diverse reductive dehalogenase-homologous genes in deep subseafloor sedimentary metagenomes.</title>
        <authorList>
            <person name="Kawai M."/>
            <person name="Futagami T."/>
            <person name="Toyoda A."/>
            <person name="Takaki Y."/>
            <person name="Nishi S."/>
            <person name="Hori S."/>
            <person name="Arai W."/>
            <person name="Tsubouchi T."/>
            <person name="Morono Y."/>
            <person name="Uchiyama I."/>
            <person name="Ito T."/>
            <person name="Fujiyama A."/>
            <person name="Inagaki F."/>
            <person name="Takami H."/>
        </authorList>
    </citation>
    <scope>NUCLEOTIDE SEQUENCE</scope>
    <source>
        <strain evidence="1">Expedition CK06-06</strain>
    </source>
</reference>
<evidence type="ECO:0000313" key="1">
    <source>
        <dbReference type="EMBL" id="GAH55147.1"/>
    </source>
</evidence>
<gene>
    <name evidence="1" type="ORF">S03H2_32332</name>
</gene>
<proteinExistence type="predicted"/>
<protein>
    <submittedName>
        <fullName evidence="1">Uncharacterized protein</fullName>
    </submittedName>
</protein>
<organism evidence="1">
    <name type="scientific">marine sediment metagenome</name>
    <dbReference type="NCBI Taxonomy" id="412755"/>
    <lineage>
        <taxon>unclassified sequences</taxon>
        <taxon>metagenomes</taxon>
        <taxon>ecological metagenomes</taxon>
    </lineage>
</organism>
<dbReference type="AlphaFoldDB" id="X1GD51"/>
<name>X1GD51_9ZZZZ</name>
<accession>X1GD51</accession>
<feature type="non-terminal residue" evidence="1">
    <location>
        <position position="59"/>
    </location>
</feature>
<sequence length="59" mass="7034">MDLDVFNGGGEEMSAREFLYKNLKAENEKYFGNNDKRWLSYVCDAWMNDESNSKHRYDT</sequence>